<dbReference type="NCBIfam" id="TIGR01044">
    <property type="entry name" value="rplV_bact"/>
    <property type="match status" value="1"/>
</dbReference>
<keyword evidence="3 7" id="KW-0694">RNA-binding</keyword>
<dbReference type="Gene3D" id="3.90.470.10">
    <property type="entry name" value="Ribosomal protein L22/L17"/>
    <property type="match status" value="1"/>
</dbReference>
<reference evidence="11 12" key="1">
    <citation type="journal article" date="2010" name="Stand. Genomic Sci.">
        <title>Non-contiguous finished genome sequence of Aminomonas paucivorans type strain (GLU-3).</title>
        <authorList>
            <person name="Pitluck S."/>
            <person name="Yasawong M."/>
            <person name="Held B."/>
            <person name="Lapidus A."/>
            <person name="Nolan M."/>
            <person name="Copeland A."/>
            <person name="Lucas S."/>
            <person name="Del Rio T.G."/>
            <person name="Tice H."/>
            <person name="Cheng J.F."/>
            <person name="Chertkov O."/>
            <person name="Goodwin L."/>
            <person name="Tapia R."/>
            <person name="Han C."/>
            <person name="Liolios K."/>
            <person name="Ivanova N."/>
            <person name="Mavromatis K."/>
            <person name="Ovchinnikova G."/>
            <person name="Pati A."/>
            <person name="Chen A."/>
            <person name="Palaniappan K."/>
            <person name="Land M."/>
            <person name="Hauser L."/>
            <person name="Chang Y.J."/>
            <person name="Jeffries C.D."/>
            <person name="Pukall R."/>
            <person name="Spring S."/>
            <person name="Rohde M."/>
            <person name="Sikorski J."/>
            <person name="Goker M."/>
            <person name="Woyke T."/>
            <person name="Bristow J."/>
            <person name="Eisen J.A."/>
            <person name="Markowitz V."/>
            <person name="Hugenholtz P."/>
            <person name="Kyrpides N.C."/>
            <person name="Klenk H.P."/>
        </authorList>
    </citation>
    <scope>NUCLEOTIDE SEQUENCE [LARGE SCALE GENOMIC DNA]</scope>
    <source>
        <strain evidence="11 12">DSM 12260</strain>
    </source>
</reference>
<keyword evidence="5 7" id="KW-0687">Ribonucleoprotein</keyword>
<dbReference type="GO" id="GO:0003735">
    <property type="term" value="F:structural constituent of ribosome"/>
    <property type="evidence" value="ECO:0007669"/>
    <property type="project" value="InterPro"/>
</dbReference>
<dbReference type="GO" id="GO:0019843">
    <property type="term" value="F:rRNA binding"/>
    <property type="evidence" value="ECO:0007669"/>
    <property type="project" value="UniProtKB-UniRule"/>
</dbReference>
<evidence type="ECO:0000256" key="9">
    <source>
        <dbReference type="RuleBase" id="RU004006"/>
    </source>
</evidence>
<dbReference type="PANTHER" id="PTHR13501:SF8">
    <property type="entry name" value="LARGE RIBOSOMAL SUBUNIT PROTEIN UL22M"/>
    <property type="match status" value="1"/>
</dbReference>
<organism evidence="11 12">
    <name type="scientific">Aminomonas paucivorans DSM 12260</name>
    <dbReference type="NCBI Taxonomy" id="584708"/>
    <lineage>
        <taxon>Bacteria</taxon>
        <taxon>Thermotogati</taxon>
        <taxon>Synergistota</taxon>
        <taxon>Synergistia</taxon>
        <taxon>Synergistales</taxon>
        <taxon>Synergistaceae</taxon>
        <taxon>Aminomonas</taxon>
    </lineage>
</organism>
<accession>E3CUT0</accession>
<dbReference type="HOGENOM" id="CLU_083987_3_3_0"/>
<dbReference type="InterPro" id="IPR001063">
    <property type="entry name" value="Ribosomal_uL22"/>
</dbReference>
<evidence type="ECO:0000256" key="4">
    <source>
        <dbReference type="ARBA" id="ARBA00022980"/>
    </source>
</evidence>
<evidence type="ECO:0000256" key="1">
    <source>
        <dbReference type="ARBA" id="ARBA00009451"/>
    </source>
</evidence>
<name>E3CUT0_9BACT</name>
<dbReference type="OrthoDB" id="9805969at2"/>
<evidence type="ECO:0000256" key="7">
    <source>
        <dbReference type="HAMAP-Rule" id="MF_01331"/>
    </source>
</evidence>
<keyword evidence="4 7" id="KW-0689">Ribosomal protein</keyword>
<proteinExistence type="inferred from homology"/>
<dbReference type="InterPro" id="IPR036394">
    <property type="entry name" value="Ribosomal_uL22_sf"/>
</dbReference>
<protein>
    <recommendedName>
        <fullName evidence="6 7">Large ribosomal subunit protein uL22</fullName>
    </recommendedName>
</protein>
<dbReference type="EMBL" id="CM001022">
    <property type="protein sequence ID" value="EFQ24056.1"/>
    <property type="molecule type" value="Genomic_DNA"/>
</dbReference>
<dbReference type="Proteomes" id="UP000005096">
    <property type="component" value="Chromosome"/>
</dbReference>
<dbReference type="STRING" id="584708.Apau_1637"/>
<evidence type="ECO:0000256" key="8">
    <source>
        <dbReference type="RuleBase" id="RU004005"/>
    </source>
</evidence>
<sequence length="110" mass="12234">MEAKAMAWQVRISATKVRQILPLIRGKKAGEALMTLRYTPKKGAKLVEKVLRSAVANAEHNLGLDMDKLVVVTATADQGTYMKRFRPASMGRAHAFRHHTSHITVVVAER</sequence>
<dbReference type="CDD" id="cd00336">
    <property type="entry name" value="Ribosomal_L22"/>
    <property type="match status" value="1"/>
</dbReference>
<evidence type="ECO:0000256" key="10">
    <source>
        <dbReference type="RuleBase" id="RU004008"/>
    </source>
</evidence>
<comment type="function">
    <text evidence="7 10">This protein binds specifically to 23S rRNA; its binding is stimulated by other ribosomal proteins, e.g., L4, L17, and L20. It is important during the early stages of 50S assembly. It makes multiple contacts with different domains of the 23S rRNA in the assembled 50S subunit and ribosome.</text>
</comment>
<dbReference type="RefSeq" id="WP_006301276.1">
    <property type="nucleotide sequence ID" value="NZ_CM001022.1"/>
</dbReference>
<dbReference type="InterPro" id="IPR047867">
    <property type="entry name" value="Ribosomal_uL22_bac/org-type"/>
</dbReference>
<dbReference type="PANTHER" id="PTHR13501">
    <property type="entry name" value="CHLOROPLAST 50S RIBOSOMAL PROTEIN L22-RELATED"/>
    <property type="match status" value="1"/>
</dbReference>
<dbReference type="InterPro" id="IPR005727">
    <property type="entry name" value="Ribosomal_uL22_bac/chlpt-type"/>
</dbReference>
<dbReference type="GO" id="GO:0006412">
    <property type="term" value="P:translation"/>
    <property type="evidence" value="ECO:0007669"/>
    <property type="project" value="UniProtKB-UniRule"/>
</dbReference>
<dbReference type="PaxDb" id="584708-Apau_1637"/>
<keyword evidence="12" id="KW-1185">Reference proteome</keyword>
<evidence type="ECO:0000256" key="3">
    <source>
        <dbReference type="ARBA" id="ARBA00022884"/>
    </source>
</evidence>
<evidence type="ECO:0000313" key="12">
    <source>
        <dbReference type="Proteomes" id="UP000005096"/>
    </source>
</evidence>
<comment type="function">
    <text evidence="7">The globular domain of the protein is located near the polypeptide exit tunnel on the outside of the subunit, while an extended beta-hairpin is found that lines the wall of the exit tunnel in the center of the 70S ribosome.</text>
</comment>
<dbReference type="AlphaFoldDB" id="E3CUT0"/>
<evidence type="ECO:0000256" key="2">
    <source>
        <dbReference type="ARBA" id="ARBA00022730"/>
    </source>
</evidence>
<evidence type="ECO:0000256" key="5">
    <source>
        <dbReference type="ARBA" id="ARBA00023274"/>
    </source>
</evidence>
<comment type="subunit">
    <text evidence="7 9">Part of the 50S ribosomal subunit.</text>
</comment>
<keyword evidence="2 7" id="KW-0699">rRNA-binding</keyword>
<dbReference type="GO" id="GO:0022625">
    <property type="term" value="C:cytosolic large ribosomal subunit"/>
    <property type="evidence" value="ECO:0007669"/>
    <property type="project" value="TreeGrafter"/>
</dbReference>
<evidence type="ECO:0000313" key="11">
    <source>
        <dbReference type="EMBL" id="EFQ24056.1"/>
    </source>
</evidence>
<comment type="similarity">
    <text evidence="1 7 8">Belongs to the universal ribosomal protein uL22 family.</text>
</comment>
<dbReference type="HAMAP" id="MF_01331_B">
    <property type="entry name" value="Ribosomal_uL22_B"/>
    <property type="match status" value="1"/>
</dbReference>
<dbReference type="Pfam" id="PF00237">
    <property type="entry name" value="Ribosomal_L22"/>
    <property type="match status" value="1"/>
</dbReference>
<dbReference type="eggNOG" id="COG0091">
    <property type="taxonomic scope" value="Bacteria"/>
</dbReference>
<evidence type="ECO:0000256" key="6">
    <source>
        <dbReference type="ARBA" id="ARBA00035207"/>
    </source>
</evidence>
<gene>
    <name evidence="7" type="primary">rplV</name>
    <name evidence="11" type="ORF">Apau_1637</name>
</gene>
<dbReference type="SUPFAM" id="SSF54843">
    <property type="entry name" value="Ribosomal protein L22"/>
    <property type="match status" value="1"/>
</dbReference>